<dbReference type="OrthoDB" id="2129069at2759"/>
<dbReference type="GO" id="GO:0019216">
    <property type="term" value="P:regulation of lipid metabolic process"/>
    <property type="evidence" value="ECO:0007669"/>
    <property type="project" value="TreeGrafter"/>
</dbReference>
<feature type="coiled-coil region" evidence="3">
    <location>
        <begin position="200"/>
        <end position="227"/>
    </location>
</feature>
<evidence type="ECO:0000313" key="4">
    <source>
        <dbReference type="EMBL" id="KAH3668111.1"/>
    </source>
</evidence>
<reference evidence="4" key="2">
    <citation type="submission" date="2021-01" db="EMBL/GenBank/DDBJ databases">
        <authorList>
            <person name="Schikora-Tamarit M.A."/>
        </authorList>
    </citation>
    <scope>NUCLEOTIDE SEQUENCE</scope>
    <source>
        <strain evidence="4">CBS6075</strain>
    </source>
</reference>
<keyword evidence="5" id="KW-1185">Reference proteome</keyword>
<dbReference type="PANTHER" id="PTHR12499">
    <property type="entry name" value="OPTIC ATROPHY 3 PROTEIN OPA3"/>
    <property type="match status" value="1"/>
</dbReference>
<keyword evidence="2 3" id="KW-0175">Coiled coil</keyword>
<evidence type="ECO:0008006" key="6">
    <source>
        <dbReference type="Google" id="ProtNLM"/>
    </source>
</evidence>
<dbReference type="GO" id="GO:0005739">
    <property type="term" value="C:mitochondrion"/>
    <property type="evidence" value="ECO:0007669"/>
    <property type="project" value="TreeGrafter"/>
</dbReference>
<dbReference type="GeneID" id="70233832"/>
<dbReference type="RefSeq" id="XP_046062525.1">
    <property type="nucleotide sequence ID" value="XM_046202672.1"/>
</dbReference>
<evidence type="ECO:0000256" key="3">
    <source>
        <dbReference type="SAM" id="Coils"/>
    </source>
</evidence>
<organism evidence="4 5">
    <name type="scientific">Ogataea philodendri</name>
    <dbReference type="NCBI Taxonomy" id="1378263"/>
    <lineage>
        <taxon>Eukaryota</taxon>
        <taxon>Fungi</taxon>
        <taxon>Dikarya</taxon>
        <taxon>Ascomycota</taxon>
        <taxon>Saccharomycotina</taxon>
        <taxon>Pichiomycetes</taxon>
        <taxon>Pichiales</taxon>
        <taxon>Pichiaceae</taxon>
        <taxon>Ogataea</taxon>
    </lineage>
</organism>
<comment type="caution">
    <text evidence="4">The sequence shown here is derived from an EMBL/GenBank/DDBJ whole genome shotgun (WGS) entry which is preliminary data.</text>
</comment>
<evidence type="ECO:0000256" key="1">
    <source>
        <dbReference type="ARBA" id="ARBA00007584"/>
    </source>
</evidence>
<dbReference type="EMBL" id="JAEUBE010000158">
    <property type="protein sequence ID" value="KAH3668111.1"/>
    <property type="molecule type" value="Genomic_DNA"/>
</dbReference>
<dbReference type="AlphaFoldDB" id="A0A9P8PAD8"/>
<reference evidence="4" key="1">
    <citation type="journal article" date="2021" name="Open Biol.">
        <title>Shared evolutionary footprints suggest mitochondrial oxidative damage underlies multiple complex I losses in fungi.</title>
        <authorList>
            <person name="Schikora-Tamarit M.A."/>
            <person name="Marcet-Houben M."/>
            <person name="Nosek J."/>
            <person name="Gabaldon T."/>
        </authorList>
    </citation>
    <scope>NUCLEOTIDE SEQUENCE</scope>
    <source>
        <strain evidence="4">CBS6075</strain>
    </source>
</reference>
<protein>
    <recommendedName>
        <fullName evidence="6">OPA3-like protein</fullName>
    </recommendedName>
</protein>
<dbReference type="InterPro" id="IPR010754">
    <property type="entry name" value="OPA3-like"/>
</dbReference>
<accession>A0A9P8PAD8</accession>
<gene>
    <name evidence="4" type="ORF">OGAPHI_001865</name>
</gene>
<evidence type="ECO:0000313" key="5">
    <source>
        <dbReference type="Proteomes" id="UP000769157"/>
    </source>
</evidence>
<dbReference type="Proteomes" id="UP000769157">
    <property type="component" value="Unassembled WGS sequence"/>
</dbReference>
<proteinExistence type="inferred from homology"/>
<sequence>MSPTKRNSTETPLMRFRMKDPILDSQILDSHASSSGFRHEHVCDHEPGPFVDMFHLDDSQLAKQKHLKQFPHGDCHDKKPVAYGHQMRPATHLHSGRGNMSSIALKLTTLFVRQIAKPIANTIKSEAKNHQGFKVTCVRVAQYFHFLDERLKTSLMGSKARQIRPLNEAKAIQNGAEILSETFIFSVAAGALLYESNRQRVKEKNRKEGMESDVRRMEEEIAELREVVKLIGGDKLVKAVETKNDNPELVMPVSKGQPPNLVGEIKREKQVLREQELKDSDSADK</sequence>
<comment type="similarity">
    <text evidence="1">Belongs to the OPA3 family.</text>
</comment>
<dbReference type="PANTHER" id="PTHR12499:SF0">
    <property type="entry name" value="OPTIC ATROPHY 3 PROTEIN"/>
    <property type="match status" value="1"/>
</dbReference>
<evidence type="ECO:0000256" key="2">
    <source>
        <dbReference type="ARBA" id="ARBA00023054"/>
    </source>
</evidence>
<name>A0A9P8PAD8_9ASCO</name>
<dbReference type="Pfam" id="PF07047">
    <property type="entry name" value="OPA3"/>
    <property type="match status" value="1"/>
</dbReference>